<name>A0A7M3E096_RHILE</name>
<dbReference type="Proteomes" id="UP000292974">
    <property type="component" value="Unassembled WGS sequence"/>
</dbReference>
<evidence type="ECO:0000313" key="2">
    <source>
        <dbReference type="Proteomes" id="UP000292974"/>
    </source>
</evidence>
<accession>A0A7M3E096</accession>
<comment type="caution">
    <text evidence="1">The sequence shown here is derived from an EMBL/GenBank/DDBJ whole genome shotgun (WGS) entry which is preliminary data.</text>
</comment>
<proteinExistence type="predicted"/>
<sequence length="70" mass="7605">MTRSGKSSATIRRRKWNGAISSGCWTSSSTATRWTAGALEQDHSRPNRPKACRAKVCSGFAITTCVKTKT</sequence>
<dbReference type="EMBL" id="SIOP01000001">
    <property type="protein sequence ID" value="TAY54367.1"/>
    <property type="molecule type" value="Genomic_DNA"/>
</dbReference>
<gene>
    <name evidence="1" type="ORF">ELH90_23410</name>
</gene>
<dbReference type="AlphaFoldDB" id="A0A7M3E096"/>
<evidence type="ECO:0000313" key="1">
    <source>
        <dbReference type="EMBL" id="TAY54367.1"/>
    </source>
</evidence>
<organism evidence="1 2">
    <name type="scientific">Rhizobium leguminosarum</name>
    <dbReference type="NCBI Taxonomy" id="384"/>
    <lineage>
        <taxon>Bacteria</taxon>
        <taxon>Pseudomonadati</taxon>
        <taxon>Pseudomonadota</taxon>
        <taxon>Alphaproteobacteria</taxon>
        <taxon>Hyphomicrobiales</taxon>
        <taxon>Rhizobiaceae</taxon>
        <taxon>Rhizobium/Agrobacterium group</taxon>
        <taxon>Rhizobium</taxon>
    </lineage>
</organism>
<reference evidence="1 2" key="1">
    <citation type="submission" date="2019-02" db="EMBL/GenBank/DDBJ databases">
        <title>The genomic architecture of introgression among sibling species of bacteria.</title>
        <authorList>
            <person name="Cavassim M.I.A."/>
            <person name="Moeskjaer S."/>
            <person name="Moslemi C."/>
            <person name="Fields B."/>
            <person name="Bachmann A."/>
            <person name="Vilhjalmsson B."/>
            <person name="Schierup M.H."/>
            <person name="Young J.P.W."/>
            <person name="Andersen S.U."/>
        </authorList>
    </citation>
    <scope>NUCLEOTIDE SEQUENCE [LARGE SCALE GENOMIC DNA]</scope>
    <source>
        <strain evidence="1 2">SM135B</strain>
    </source>
</reference>
<protein>
    <submittedName>
        <fullName evidence="1">Uncharacterized protein</fullName>
    </submittedName>
</protein>